<sequence>MVVMRAKHKNSVKDPGIQGVLIMDEDKFSFTADDPTSSLRVIIEVKSVKSHRVSKEGSQKQAHLNLMLDPDIKGGGCIFEFEKFSDRDIWQDFVSKVLTKLQALQSSGKDSKTVFERPVDEQLSTAEMQHRMKLLQENIDLQKLHKQFVIIGVLTEAEFWATRKEPLAVHASKTPKQRLGFKSAMIADVRPLTDGRSNLVKFNLTPEIIHQIFAEKPAVHKAYLSFVRRKMSEMDFWKRYCRAEYLRKTENVVAVAAEAADEELAVFLKHDEILAREARRKLR</sequence>
<protein>
    <submittedName>
        <fullName evidence="8">General transcription and dna repair factor iih subunit tfb1-3</fullName>
    </submittedName>
</protein>
<feature type="domain" description="BSD" evidence="7">
    <location>
        <begin position="115"/>
        <end position="171"/>
    </location>
</feature>
<dbReference type="PROSITE" id="PS50858">
    <property type="entry name" value="BSD"/>
    <property type="match status" value="2"/>
</dbReference>
<evidence type="ECO:0000313" key="9">
    <source>
        <dbReference type="Proteomes" id="UP000554482"/>
    </source>
</evidence>
<dbReference type="InterPro" id="IPR035925">
    <property type="entry name" value="BSD_dom_sf"/>
</dbReference>
<dbReference type="Pfam" id="PF08567">
    <property type="entry name" value="PH_TFIIH"/>
    <property type="match status" value="1"/>
</dbReference>
<dbReference type="SUPFAM" id="SSF140383">
    <property type="entry name" value="BSD domain-like"/>
    <property type="match status" value="2"/>
</dbReference>
<comment type="subcellular location">
    <subcellularLocation>
        <location evidence="1">Nucleus</location>
    </subcellularLocation>
</comment>
<dbReference type="Proteomes" id="UP000554482">
    <property type="component" value="Unassembled WGS sequence"/>
</dbReference>
<accession>A0A7J6V2H4</accession>
<keyword evidence="9" id="KW-1185">Reference proteome</keyword>
<organism evidence="8 9">
    <name type="scientific">Thalictrum thalictroides</name>
    <name type="common">Rue-anemone</name>
    <name type="synonym">Anemone thalictroides</name>
    <dbReference type="NCBI Taxonomy" id="46969"/>
    <lineage>
        <taxon>Eukaryota</taxon>
        <taxon>Viridiplantae</taxon>
        <taxon>Streptophyta</taxon>
        <taxon>Embryophyta</taxon>
        <taxon>Tracheophyta</taxon>
        <taxon>Spermatophyta</taxon>
        <taxon>Magnoliopsida</taxon>
        <taxon>Ranunculales</taxon>
        <taxon>Ranunculaceae</taxon>
        <taxon>Thalictroideae</taxon>
        <taxon>Thalictrum</taxon>
    </lineage>
</organism>
<proteinExistence type="inferred from homology"/>
<keyword evidence="3" id="KW-0677">Repeat</keyword>
<evidence type="ECO:0000259" key="7">
    <source>
        <dbReference type="PROSITE" id="PS50858"/>
    </source>
</evidence>
<dbReference type="GO" id="GO:0000439">
    <property type="term" value="C:transcription factor TFIIH core complex"/>
    <property type="evidence" value="ECO:0007669"/>
    <property type="project" value="InterPro"/>
</dbReference>
<dbReference type="InterPro" id="IPR027079">
    <property type="entry name" value="Tfb1/GTF2H1"/>
</dbReference>
<dbReference type="InterPro" id="IPR005607">
    <property type="entry name" value="BSD_dom"/>
</dbReference>
<comment type="caution">
    <text evidence="8">The sequence shown here is derived from an EMBL/GenBank/DDBJ whole genome shotgun (WGS) entry which is preliminary data.</text>
</comment>
<dbReference type="GO" id="GO:0006351">
    <property type="term" value="P:DNA-templated transcription"/>
    <property type="evidence" value="ECO:0007669"/>
    <property type="project" value="InterPro"/>
</dbReference>
<feature type="domain" description="BSD" evidence="7">
    <location>
        <begin position="196"/>
        <end position="248"/>
    </location>
</feature>
<comment type="similarity">
    <text evidence="2">Belongs to the TFB1 family.</text>
</comment>
<evidence type="ECO:0000256" key="3">
    <source>
        <dbReference type="ARBA" id="ARBA00022737"/>
    </source>
</evidence>
<keyword evidence="5" id="KW-0804">Transcription</keyword>
<evidence type="ECO:0000256" key="4">
    <source>
        <dbReference type="ARBA" id="ARBA00023015"/>
    </source>
</evidence>
<dbReference type="InterPro" id="IPR013876">
    <property type="entry name" value="TFIIH_BTF_p62_N"/>
</dbReference>
<dbReference type="Pfam" id="PF03909">
    <property type="entry name" value="BSD"/>
    <property type="match status" value="1"/>
</dbReference>
<evidence type="ECO:0000313" key="8">
    <source>
        <dbReference type="EMBL" id="KAF5179083.1"/>
    </source>
</evidence>
<dbReference type="SMART" id="SM00751">
    <property type="entry name" value="BSD"/>
    <property type="match status" value="2"/>
</dbReference>
<dbReference type="Gene3D" id="1.10.3970.10">
    <property type="entry name" value="BSD domain"/>
    <property type="match status" value="1"/>
</dbReference>
<dbReference type="PANTHER" id="PTHR12856">
    <property type="entry name" value="TRANSCRIPTION INITIATION FACTOR IIH-RELATED"/>
    <property type="match status" value="1"/>
</dbReference>
<dbReference type="EMBL" id="JABWDY010039242">
    <property type="protein sequence ID" value="KAF5179083.1"/>
    <property type="molecule type" value="Genomic_DNA"/>
</dbReference>
<evidence type="ECO:0000256" key="1">
    <source>
        <dbReference type="ARBA" id="ARBA00004123"/>
    </source>
</evidence>
<dbReference type="GO" id="GO:0006289">
    <property type="term" value="P:nucleotide-excision repair"/>
    <property type="evidence" value="ECO:0007669"/>
    <property type="project" value="InterPro"/>
</dbReference>
<evidence type="ECO:0000256" key="5">
    <source>
        <dbReference type="ARBA" id="ARBA00023163"/>
    </source>
</evidence>
<gene>
    <name evidence="8" type="ORF">FRX31_031319</name>
</gene>
<keyword evidence="6" id="KW-0539">Nucleus</keyword>
<evidence type="ECO:0000256" key="6">
    <source>
        <dbReference type="ARBA" id="ARBA00023242"/>
    </source>
</evidence>
<dbReference type="Gene3D" id="6.10.140.1200">
    <property type="match status" value="1"/>
</dbReference>
<keyword evidence="4" id="KW-0805">Transcription regulation</keyword>
<evidence type="ECO:0000256" key="2">
    <source>
        <dbReference type="ARBA" id="ARBA00009448"/>
    </source>
</evidence>
<name>A0A7J6V2H4_THATH</name>
<dbReference type="OrthoDB" id="360521at2759"/>
<reference evidence="8 9" key="1">
    <citation type="submission" date="2020-06" db="EMBL/GenBank/DDBJ databases">
        <title>Transcriptomic and genomic resources for Thalictrum thalictroides and T. hernandezii: Facilitating candidate gene discovery in an emerging model plant lineage.</title>
        <authorList>
            <person name="Arias T."/>
            <person name="Riano-Pachon D.M."/>
            <person name="Di Stilio V.S."/>
        </authorList>
    </citation>
    <scope>NUCLEOTIDE SEQUENCE [LARGE SCALE GENOMIC DNA]</scope>
    <source>
        <strain evidence="9">cv. WT478/WT964</strain>
        <tissue evidence="8">Leaves</tissue>
    </source>
</reference>
<dbReference type="AlphaFoldDB" id="A0A7J6V2H4"/>